<comment type="cofactor">
    <cofactor evidence="2">
        <name>L-ascorbate</name>
        <dbReference type="ChEBI" id="CHEBI:38290"/>
    </cofactor>
</comment>
<keyword evidence="4" id="KW-0479">Metal-binding</keyword>
<dbReference type="Pfam" id="PF02668">
    <property type="entry name" value="TauD"/>
    <property type="match status" value="1"/>
</dbReference>
<keyword evidence="5 10" id="KW-0223">Dioxygenase</keyword>
<evidence type="ECO:0000256" key="1">
    <source>
        <dbReference type="ARBA" id="ARBA00001954"/>
    </source>
</evidence>
<accession>A0A5B8R672</accession>
<evidence type="ECO:0000256" key="2">
    <source>
        <dbReference type="ARBA" id="ARBA00001961"/>
    </source>
</evidence>
<feature type="domain" description="Gamma-butyrobetaine hydroxylase-like N-terminal" evidence="9">
    <location>
        <begin position="25"/>
        <end position="94"/>
    </location>
</feature>
<evidence type="ECO:0000256" key="5">
    <source>
        <dbReference type="ARBA" id="ARBA00022964"/>
    </source>
</evidence>
<dbReference type="PANTHER" id="PTHR10696">
    <property type="entry name" value="GAMMA-BUTYROBETAINE HYDROXYLASE-RELATED"/>
    <property type="match status" value="1"/>
</dbReference>
<evidence type="ECO:0000256" key="6">
    <source>
        <dbReference type="ARBA" id="ARBA00023002"/>
    </source>
</evidence>
<dbReference type="InterPro" id="IPR038492">
    <property type="entry name" value="GBBH-like_N_sf"/>
</dbReference>
<dbReference type="GO" id="GO:0045329">
    <property type="term" value="P:carnitine biosynthetic process"/>
    <property type="evidence" value="ECO:0007669"/>
    <property type="project" value="TreeGrafter"/>
</dbReference>
<protein>
    <submittedName>
        <fullName evidence="10">Gamma-butyrobetaine dioxygenase</fullName>
        <ecNumber evidence="10">1.14.11.1</ecNumber>
    </submittedName>
</protein>
<dbReference type="EMBL" id="MN079077">
    <property type="protein sequence ID" value="QEA03951.1"/>
    <property type="molecule type" value="Genomic_DNA"/>
</dbReference>
<comment type="similarity">
    <text evidence="3">Belongs to the gamma-BBH/TMLD family.</text>
</comment>
<dbReference type="GO" id="GO:0046872">
    <property type="term" value="F:metal ion binding"/>
    <property type="evidence" value="ECO:0007669"/>
    <property type="project" value="UniProtKB-KW"/>
</dbReference>
<reference evidence="10" key="1">
    <citation type="submission" date="2019-06" db="EMBL/GenBank/DDBJ databases">
        <authorList>
            <person name="Murdoch R.W."/>
            <person name="Fathepure B."/>
        </authorList>
    </citation>
    <scope>NUCLEOTIDE SEQUENCE</scope>
</reference>
<gene>
    <name evidence="10" type="ORF">KBTEX_00252</name>
</gene>
<proteinExistence type="inferred from homology"/>
<name>A0A5B8R672_9ZZZZ</name>
<feature type="domain" description="TauD/TfdA-like" evidence="8">
    <location>
        <begin position="148"/>
        <end position="376"/>
    </location>
</feature>
<evidence type="ECO:0000256" key="7">
    <source>
        <dbReference type="ARBA" id="ARBA00023004"/>
    </source>
</evidence>
<evidence type="ECO:0000256" key="3">
    <source>
        <dbReference type="ARBA" id="ARBA00008654"/>
    </source>
</evidence>
<keyword evidence="6 10" id="KW-0560">Oxidoreductase</keyword>
<evidence type="ECO:0000256" key="4">
    <source>
        <dbReference type="ARBA" id="ARBA00022723"/>
    </source>
</evidence>
<dbReference type="FunFam" id="3.30.2020.30:FF:000002">
    <property type="entry name" value="Putative gamma-butyrobetaine dioxygenase"/>
    <property type="match status" value="1"/>
</dbReference>
<dbReference type="Gene3D" id="3.60.130.10">
    <property type="entry name" value="Clavaminate synthase-like"/>
    <property type="match status" value="1"/>
</dbReference>
<comment type="cofactor">
    <cofactor evidence="1">
        <name>Fe(2+)</name>
        <dbReference type="ChEBI" id="CHEBI:29033"/>
    </cofactor>
</comment>
<dbReference type="FunFam" id="3.60.130.10:FF:000001">
    <property type="entry name" value="Trimethyllysine dioxygenase, mitochondrial"/>
    <property type="match status" value="1"/>
</dbReference>
<dbReference type="EC" id="1.14.11.1" evidence="10"/>
<dbReference type="CDD" id="cd00250">
    <property type="entry name" value="CAS_like"/>
    <property type="match status" value="1"/>
</dbReference>
<dbReference type="Gene3D" id="3.30.2020.30">
    <property type="match status" value="1"/>
</dbReference>
<organism evidence="10">
    <name type="scientific">uncultured organism</name>
    <dbReference type="NCBI Taxonomy" id="155900"/>
    <lineage>
        <taxon>unclassified sequences</taxon>
        <taxon>environmental samples</taxon>
    </lineage>
</organism>
<dbReference type="GO" id="GO:0008336">
    <property type="term" value="F:gamma-butyrobetaine dioxygenase activity"/>
    <property type="evidence" value="ECO:0007669"/>
    <property type="project" value="UniProtKB-EC"/>
</dbReference>
<dbReference type="AlphaFoldDB" id="A0A5B8R672"/>
<dbReference type="InterPro" id="IPR050411">
    <property type="entry name" value="AlphaKG_dependent_hydroxylases"/>
</dbReference>
<dbReference type="InterPro" id="IPR042098">
    <property type="entry name" value="TauD-like_sf"/>
</dbReference>
<dbReference type="SUPFAM" id="SSF51197">
    <property type="entry name" value="Clavaminate synthase-like"/>
    <property type="match status" value="1"/>
</dbReference>
<evidence type="ECO:0000259" key="9">
    <source>
        <dbReference type="Pfam" id="PF06155"/>
    </source>
</evidence>
<evidence type="ECO:0000259" key="8">
    <source>
        <dbReference type="Pfam" id="PF02668"/>
    </source>
</evidence>
<sequence length="394" mass="45084">MDTETVVDMGELADYADPRRLAHVAHNDTGLELVWDDGFRADFHRLWLRDHCACPKCRHPQTHERTVALIDLPETLPRPTATTTDRGALRLVWPPMGDFPEHISEFDPGWLRQRALPAAPRSPVEVETWDAAIADALPRVDHGAFMGSGEGVRDWLHSLVRYGFVLLENGPTTENEVIRVAERIGWPRETNFGRHFDVVSRPDPNNAAYTPIALEPHIDLPNWRRPPDFQLLYCLQNEAEGGASLLTDGFAVAEWLRSEDPESFRLLSEQSVDFRFQDEHTDLAYRAPIIGLDDSGALAEIRFNNWIRDSLRLPGHLVAPFYRAYRRFWNALRDPRFAIRFSLRPGQMVAFDNLRVLHGREAFDPSTGGRHLQGAYLDRDLIHSRLRVLERRAA</sequence>
<keyword evidence="7" id="KW-0408">Iron</keyword>
<dbReference type="InterPro" id="IPR010376">
    <property type="entry name" value="GBBH-like_N"/>
</dbReference>
<evidence type="ECO:0000313" key="10">
    <source>
        <dbReference type="EMBL" id="QEA03951.1"/>
    </source>
</evidence>
<dbReference type="InterPro" id="IPR003819">
    <property type="entry name" value="TauD/TfdA-like"/>
</dbReference>
<dbReference type="PANTHER" id="PTHR10696:SF25">
    <property type="entry name" value="OXIDOREDUCTASE AIM17-RELATED"/>
    <property type="match status" value="1"/>
</dbReference>
<dbReference type="Pfam" id="PF06155">
    <property type="entry name" value="GBBH-like_N"/>
    <property type="match status" value="1"/>
</dbReference>